<feature type="domain" description="Endoribonuclease L-PSP/chorismate mutase-like" evidence="1">
    <location>
        <begin position="6"/>
        <end position="139"/>
    </location>
</feature>
<evidence type="ECO:0000313" key="2">
    <source>
        <dbReference type="EMBL" id="PWJ72707.1"/>
    </source>
</evidence>
<name>A0AB73SZ15_9FIRM</name>
<dbReference type="RefSeq" id="WP_109748278.1">
    <property type="nucleotide sequence ID" value="NZ_JANKBI010000016.1"/>
</dbReference>
<evidence type="ECO:0000313" key="3">
    <source>
        <dbReference type="Proteomes" id="UP000245412"/>
    </source>
</evidence>
<dbReference type="Pfam" id="PF14588">
    <property type="entry name" value="YjgF_endoribonc"/>
    <property type="match status" value="1"/>
</dbReference>
<reference evidence="2 3" key="1">
    <citation type="submission" date="2018-05" db="EMBL/GenBank/DDBJ databases">
        <authorList>
            <person name="Goeker M."/>
            <person name="Huntemann M."/>
            <person name="Clum A."/>
            <person name="Pillay M."/>
            <person name="Palaniappan K."/>
            <person name="Varghese N."/>
            <person name="Mikhailova N."/>
            <person name="Stamatis D."/>
            <person name="Reddy T."/>
            <person name="Daum C."/>
            <person name="Shapiro N."/>
            <person name="Ivanova N."/>
            <person name="Kyrpides N."/>
            <person name="Woyke T."/>
        </authorList>
    </citation>
    <scope>NUCLEOTIDE SEQUENCE [LARGE SCALE GENOMIC DNA]</scope>
    <source>
        <strain evidence="2 3">DSM 26524</strain>
    </source>
</reference>
<gene>
    <name evidence="2" type="ORF">C7383_11621</name>
</gene>
<dbReference type="EMBL" id="QGGY01000016">
    <property type="protein sequence ID" value="PWJ72707.1"/>
    <property type="molecule type" value="Genomic_DNA"/>
</dbReference>
<dbReference type="InterPro" id="IPR013813">
    <property type="entry name" value="Endoribo_LPSP/chorism_mut-like"/>
</dbReference>
<dbReference type="PANTHER" id="PTHR43760:SF1">
    <property type="entry name" value="ENDORIBONUCLEASE L-PSP_CHORISMATE MUTASE-LIKE DOMAIN-CONTAINING PROTEIN"/>
    <property type="match status" value="1"/>
</dbReference>
<comment type="caution">
    <text evidence="2">The sequence shown here is derived from an EMBL/GenBank/DDBJ whole genome shotgun (WGS) entry which is preliminary data.</text>
</comment>
<dbReference type="CDD" id="cd02199">
    <property type="entry name" value="YjgF_YER057c_UK114_like_1"/>
    <property type="match status" value="1"/>
</dbReference>
<proteinExistence type="predicted"/>
<dbReference type="InterPro" id="IPR035959">
    <property type="entry name" value="RutC-like_sf"/>
</dbReference>
<keyword evidence="3" id="KW-1185">Reference proteome</keyword>
<organism evidence="2 3">
    <name type="scientific">Murimonas intestini</name>
    <dbReference type="NCBI Taxonomy" id="1337051"/>
    <lineage>
        <taxon>Bacteria</taxon>
        <taxon>Bacillati</taxon>
        <taxon>Bacillota</taxon>
        <taxon>Clostridia</taxon>
        <taxon>Lachnospirales</taxon>
        <taxon>Lachnospiraceae</taxon>
        <taxon>Murimonas</taxon>
    </lineage>
</organism>
<dbReference type="SUPFAM" id="SSF55298">
    <property type="entry name" value="YjgF-like"/>
    <property type="match status" value="1"/>
</dbReference>
<accession>A0AB73SZ15</accession>
<dbReference type="PANTHER" id="PTHR43760">
    <property type="entry name" value="ENDORIBONUCLEASE-RELATED"/>
    <property type="match status" value="1"/>
</dbReference>
<sequence length="159" mass="16735">MTIEEKLEKLGLALPPAPGKGGVYASVKPLGENLYYISGCGAYIEGEGPSGKLGSDLTVEEGQEAAKRTILNYLSVIKEHIGSLDRVKSFVKILVFVACEPDFYEQPQVANGATQLLVDLFGEETGAPSRSAIGAVALPGNTPVEIEGIVEMEPQDGAV</sequence>
<dbReference type="Proteomes" id="UP000245412">
    <property type="component" value="Unassembled WGS sequence"/>
</dbReference>
<protein>
    <submittedName>
        <fullName evidence="2">Enamine deaminase RidA (YjgF/YER057c/UK114 family)</fullName>
    </submittedName>
</protein>
<dbReference type="AlphaFoldDB" id="A0AB73SZ15"/>
<dbReference type="Gene3D" id="3.30.1330.40">
    <property type="entry name" value="RutC-like"/>
    <property type="match status" value="1"/>
</dbReference>
<evidence type="ECO:0000259" key="1">
    <source>
        <dbReference type="Pfam" id="PF14588"/>
    </source>
</evidence>